<organism evidence="2 3">
    <name type="scientific">Nocardia aurantia</name>
    <dbReference type="NCBI Taxonomy" id="2585199"/>
    <lineage>
        <taxon>Bacteria</taxon>
        <taxon>Bacillati</taxon>
        <taxon>Actinomycetota</taxon>
        <taxon>Actinomycetes</taxon>
        <taxon>Mycobacteriales</taxon>
        <taxon>Nocardiaceae</taxon>
        <taxon>Nocardia</taxon>
    </lineage>
</organism>
<dbReference type="Proteomes" id="UP000431401">
    <property type="component" value="Unassembled WGS sequence"/>
</dbReference>
<evidence type="ECO:0000313" key="2">
    <source>
        <dbReference type="EMBL" id="MQY24834.1"/>
    </source>
</evidence>
<keyword evidence="1" id="KW-0812">Transmembrane</keyword>
<name>A0A7K0DJ77_9NOCA</name>
<dbReference type="OrthoDB" id="4505771at2"/>
<accession>A0A7K0DJ77</accession>
<evidence type="ECO:0008006" key="4">
    <source>
        <dbReference type="Google" id="ProtNLM"/>
    </source>
</evidence>
<proteinExistence type="predicted"/>
<keyword evidence="3" id="KW-1185">Reference proteome</keyword>
<feature type="transmembrane region" description="Helical" evidence="1">
    <location>
        <begin position="138"/>
        <end position="159"/>
    </location>
</feature>
<protein>
    <recommendedName>
        <fullName evidence="4">Oligosaccharide repeat unit polymerase</fullName>
    </recommendedName>
</protein>
<feature type="transmembrane region" description="Helical" evidence="1">
    <location>
        <begin position="38"/>
        <end position="56"/>
    </location>
</feature>
<keyword evidence="1" id="KW-1133">Transmembrane helix</keyword>
<feature type="transmembrane region" description="Helical" evidence="1">
    <location>
        <begin position="427"/>
        <end position="444"/>
    </location>
</feature>
<sequence length="479" mass="51614">MTGATTEVLLVAGALVTFVICGFLLTGPIRVFLIAQSAYWALSYVAVPAVLLWVQPQPQYGDNLPDPRLVALGYDPGIAAVLRPVVFGSWLYAGMVVVYTIWRRGRRSPVPGDAVERQSFLRGRALARLADNPQFKSTLVILYILGTLGRLAAYATGTAGRAGELESPNPFLNLITVLGTIGAVGLLVYSRPATLRGMLMIIGGLTAGELLWTAAVQSKTPIMGAALALAVRFAMTDWTRGKVIAVLTMTVIAVGGFGALQSLKASDEAKTQSALADSSYPTSVRPFLSLLRRFDGLEAATDAYYAGPRSWLTPKETMEHAAETLLPTQLLGTEKFQAGAEWAADVRGQSVDMSGIEVSLAEGDINEGYVLGGYPGVALDVLFTFAVLLVWAWAMYDTRIPLPVLGLALIEVPVLFERGFLGAFETLGKYLQAMALVWIIYLLVGEYRRRREPPAIATLLEERANASLVTSQLRAGQWV</sequence>
<dbReference type="EMBL" id="WEGI01000001">
    <property type="protein sequence ID" value="MQY24834.1"/>
    <property type="molecule type" value="Genomic_DNA"/>
</dbReference>
<reference evidence="2 3" key="1">
    <citation type="submission" date="2019-10" db="EMBL/GenBank/DDBJ databases">
        <title>Nocardia macrotermitis sp. nov. and Nocardia aurantia sp. nov., isolated from the gut of fungus growing-termite Macrotermes natalensis.</title>
        <authorList>
            <person name="Benndorf R."/>
            <person name="Schwitalla J."/>
            <person name="Martin K."/>
            <person name="De Beer W."/>
            <person name="Kaster A.-K."/>
            <person name="Vollmers J."/>
            <person name="Poulsen M."/>
            <person name="Beemelmanns C."/>
        </authorList>
    </citation>
    <scope>NUCLEOTIDE SEQUENCE [LARGE SCALE GENOMIC DNA]</scope>
    <source>
        <strain evidence="2 3">RB56</strain>
    </source>
</reference>
<evidence type="ECO:0000313" key="3">
    <source>
        <dbReference type="Proteomes" id="UP000431401"/>
    </source>
</evidence>
<feature type="transmembrane region" description="Helical" evidence="1">
    <location>
        <begin position="243"/>
        <end position="260"/>
    </location>
</feature>
<keyword evidence="1" id="KW-0472">Membrane</keyword>
<comment type="caution">
    <text evidence="2">The sequence shown here is derived from an EMBL/GenBank/DDBJ whole genome shotgun (WGS) entry which is preliminary data.</text>
</comment>
<dbReference type="AlphaFoldDB" id="A0A7K0DJ77"/>
<feature type="transmembrane region" description="Helical" evidence="1">
    <location>
        <begin position="171"/>
        <end position="189"/>
    </location>
</feature>
<feature type="transmembrane region" description="Helical" evidence="1">
    <location>
        <begin position="377"/>
        <end position="396"/>
    </location>
</feature>
<feature type="transmembrane region" description="Helical" evidence="1">
    <location>
        <begin position="76"/>
        <end position="102"/>
    </location>
</feature>
<gene>
    <name evidence="2" type="ORF">NRB56_03870</name>
</gene>
<evidence type="ECO:0000256" key="1">
    <source>
        <dbReference type="SAM" id="Phobius"/>
    </source>
</evidence>
<feature type="transmembrane region" description="Helical" evidence="1">
    <location>
        <begin position="6"/>
        <end position="26"/>
    </location>
</feature>
<dbReference type="RefSeq" id="WP_153338711.1">
    <property type="nucleotide sequence ID" value="NZ_WEGI01000001.1"/>
</dbReference>